<evidence type="ECO:0000313" key="3">
    <source>
        <dbReference type="EMBL" id="BBI31043.1"/>
    </source>
</evidence>
<dbReference type="Proteomes" id="UP000289856">
    <property type="component" value="Chromosome"/>
</dbReference>
<dbReference type="OrthoDB" id="9808690at2"/>
<dbReference type="AlphaFoldDB" id="A0A3T1CYV5"/>
<keyword evidence="1" id="KW-0472">Membrane</keyword>
<keyword evidence="4" id="KW-1185">Reference proteome</keyword>
<sequence>MNKEQVKPKITIPLTKLEYFINIICVIALIGPILYIAKEMSSLPAEIPIHFNGKGEPDGWGGKRMLFLLPAISVALYYVLSALSRSPHVFNYAVPITEANAATQYLLARKMIVWLKLELIIIFGYIEWATVQSAYNHENGLGIWMLPVVLVVVFGTLGFYLSRSYKSK</sequence>
<evidence type="ECO:0000313" key="4">
    <source>
        <dbReference type="Proteomes" id="UP000289856"/>
    </source>
</evidence>
<dbReference type="Pfam" id="PF07853">
    <property type="entry name" value="DUF1648"/>
    <property type="match status" value="1"/>
</dbReference>
<keyword evidence="1" id="KW-0812">Transmembrane</keyword>
<feature type="transmembrane region" description="Helical" evidence="1">
    <location>
        <begin position="20"/>
        <end position="37"/>
    </location>
</feature>
<feature type="transmembrane region" description="Helical" evidence="1">
    <location>
        <begin position="141"/>
        <end position="161"/>
    </location>
</feature>
<accession>A0A3T1CYV5</accession>
<dbReference type="KEGG" id="cohn:KCTCHS21_04420"/>
<organism evidence="3 4">
    <name type="scientific">Cohnella abietis</name>
    <dbReference type="NCBI Taxonomy" id="2507935"/>
    <lineage>
        <taxon>Bacteria</taxon>
        <taxon>Bacillati</taxon>
        <taxon>Bacillota</taxon>
        <taxon>Bacilli</taxon>
        <taxon>Bacillales</taxon>
        <taxon>Paenibacillaceae</taxon>
        <taxon>Cohnella</taxon>
    </lineage>
</organism>
<dbReference type="EMBL" id="AP019400">
    <property type="protein sequence ID" value="BBI31043.1"/>
    <property type="molecule type" value="Genomic_DNA"/>
</dbReference>
<evidence type="ECO:0000259" key="2">
    <source>
        <dbReference type="Pfam" id="PF07853"/>
    </source>
</evidence>
<dbReference type="RefSeq" id="WP_157993920.1">
    <property type="nucleotide sequence ID" value="NZ_AP019400.1"/>
</dbReference>
<proteinExistence type="predicted"/>
<feature type="transmembrane region" description="Helical" evidence="1">
    <location>
        <begin position="113"/>
        <end position="135"/>
    </location>
</feature>
<reference evidence="3 4" key="1">
    <citation type="submission" date="2019-01" db="EMBL/GenBank/DDBJ databases">
        <title>Complete genome sequence of Cohnella hallensis HS21 isolated from Korean fir (Abies koreana) rhizospheric soil.</title>
        <authorList>
            <person name="Jiang L."/>
            <person name="Kang S.W."/>
            <person name="Kim S."/>
            <person name="Jung J."/>
            <person name="Kim C.Y."/>
            <person name="Kim D.H."/>
            <person name="Kim S.W."/>
            <person name="Lee J."/>
        </authorList>
    </citation>
    <scope>NUCLEOTIDE SEQUENCE [LARGE SCALE GENOMIC DNA]</scope>
    <source>
        <strain evidence="3 4">HS21</strain>
    </source>
</reference>
<evidence type="ECO:0000256" key="1">
    <source>
        <dbReference type="SAM" id="Phobius"/>
    </source>
</evidence>
<keyword evidence="1" id="KW-1133">Transmembrane helix</keyword>
<feature type="transmembrane region" description="Helical" evidence="1">
    <location>
        <begin position="65"/>
        <end position="83"/>
    </location>
</feature>
<gene>
    <name evidence="3" type="ORF">KCTCHS21_04420</name>
</gene>
<name>A0A3T1CYV5_9BACL</name>
<feature type="domain" description="DUF1648" evidence="2">
    <location>
        <begin position="29"/>
        <end position="73"/>
    </location>
</feature>
<protein>
    <recommendedName>
        <fullName evidence="2">DUF1648 domain-containing protein</fullName>
    </recommendedName>
</protein>
<dbReference type="InterPro" id="IPR012867">
    <property type="entry name" value="DUF1648"/>
</dbReference>